<reference evidence="3" key="1">
    <citation type="submission" date="2009-09" db="EMBL/GenBank/DDBJ databases">
        <title>The complete genome of Nakamurella multipartita DSM 44233.</title>
        <authorList>
            <consortium name="US DOE Joint Genome Institute (JGI-PGF)"/>
            <person name="Lucas S."/>
            <person name="Copeland A."/>
            <person name="Lapidus A."/>
            <person name="Glavina del Rio T."/>
            <person name="Dalin E."/>
            <person name="Tice H."/>
            <person name="Bruce D."/>
            <person name="Goodwin L."/>
            <person name="Pitluck S."/>
            <person name="Kyrpides N."/>
            <person name="Mavromatis K."/>
            <person name="Ivanova N."/>
            <person name="Ovchinnikova G."/>
            <person name="Sims D."/>
            <person name="Meincke L."/>
            <person name="Brettin T."/>
            <person name="Detter J.C."/>
            <person name="Han C."/>
            <person name="Larimer F."/>
            <person name="Land M."/>
            <person name="Hauser L."/>
            <person name="Markowitz V."/>
            <person name="Cheng J.-F."/>
            <person name="Hugenholtz P."/>
            <person name="Woyke T."/>
            <person name="Wu D."/>
            <person name="Klenk H.-P."/>
            <person name="Eisen J.A."/>
        </authorList>
    </citation>
    <scope>NUCLEOTIDE SEQUENCE [LARGE SCALE GENOMIC DNA]</scope>
    <source>
        <strain evidence="3">ATCC 700099 / DSM 44233 / CIP 104796 / JCM 9543 / NBRC 105858 / Y-104</strain>
    </source>
</reference>
<evidence type="ECO:0000313" key="2">
    <source>
        <dbReference type="EMBL" id="ACV80605.1"/>
    </source>
</evidence>
<feature type="compositionally biased region" description="Low complexity" evidence="1">
    <location>
        <begin position="11"/>
        <end position="22"/>
    </location>
</feature>
<protein>
    <submittedName>
        <fullName evidence="2">Uncharacterized protein</fullName>
    </submittedName>
</protein>
<accession>C8XJP4</accession>
<gene>
    <name evidence="2" type="ordered locus">Namu_4317</name>
</gene>
<evidence type="ECO:0000313" key="3">
    <source>
        <dbReference type="Proteomes" id="UP000002218"/>
    </source>
</evidence>
<dbReference type="EMBL" id="CP001737">
    <property type="protein sequence ID" value="ACV80605.1"/>
    <property type="molecule type" value="Genomic_DNA"/>
</dbReference>
<dbReference type="AlphaFoldDB" id="C8XJP4"/>
<sequence length="54" mass="5843">MASNTSPDFPVGPDGLPDLPLRVLEEDENIPPRPGEELADLERTDPGPRPTPPK</sequence>
<proteinExistence type="predicted"/>
<dbReference type="InParanoid" id="C8XJP4"/>
<evidence type="ECO:0000256" key="1">
    <source>
        <dbReference type="SAM" id="MobiDB-lite"/>
    </source>
</evidence>
<reference evidence="2 3" key="2">
    <citation type="journal article" date="2010" name="Stand. Genomic Sci.">
        <title>Complete genome sequence of Nakamurella multipartita type strain (Y-104).</title>
        <authorList>
            <person name="Tice H."/>
            <person name="Mayilraj S."/>
            <person name="Sims D."/>
            <person name="Lapidus A."/>
            <person name="Nolan M."/>
            <person name="Lucas S."/>
            <person name="Glavina Del Rio T."/>
            <person name="Copeland A."/>
            <person name="Cheng J.F."/>
            <person name="Meincke L."/>
            <person name="Bruce D."/>
            <person name="Goodwin L."/>
            <person name="Pitluck S."/>
            <person name="Ivanova N."/>
            <person name="Mavromatis K."/>
            <person name="Ovchinnikova G."/>
            <person name="Pati A."/>
            <person name="Chen A."/>
            <person name="Palaniappan K."/>
            <person name="Land M."/>
            <person name="Hauser L."/>
            <person name="Chang Y.J."/>
            <person name="Jeffries C.D."/>
            <person name="Detter J.C."/>
            <person name="Brettin T."/>
            <person name="Rohde M."/>
            <person name="Goker M."/>
            <person name="Bristow J."/>
            <person name="Eisen J.A."/>
            <person name="Markowitz V."/>
            <person name="Hugenholtz P."/>
            <person name="Kyrpides N.C."/>
            <person name="Klenk H.P."/>
            <person name="Chen F."/>
        </authorList>
    </citation>
    <scope>NUCLEOTIDE SEQUENCE [LARGE SCALE GENOMIC DNA]</scope>
    <source>
        <strain evidence="3">ATCC 700099 / DSM 44233 / CIP 104796 / JCM 9543 / NBRC 105858 / Y-104</strain>
    </source>
</reference>
<feature type="compositionally biased region" description="Basic and acidic residues" evidence="1">
    <location>
        <begin position="34"/>
        <end position="46"/>
    </location>
</feature>
<feature type="region of interest" description="Disordered" evidence="1">
    <location>
        <begin position="1"/>
        <end position="54"/>
    </location>
</feature>
<keyword evidence="3" id="KW-1185">Reference proteome</keyword>
<dbReference type="STRING" id="479431.Namu_4317"/>
<dbReference type="RefSeq" id="WP_015749430.1">
    <property type="nucleotide sequence ID" value="NC_013235.1"/>
</dbReference>
<dbReference type="Proteomes" id="UP000002218">
    <property type="component" value="Chromosome"/>
</dbReference>
<name>C8XJP4_NAKMY</name>
<dbReference type="HOGENOM" id="CLU_3045655_0_0_11"/>
<dbReference type="KEGG" id="nml:Namu_4317"/>
<organism evidence="2 3">
    <name type="scientific">Nakamurella multipartita (strain ATCC 700099 / DSM 44233 / CIP 104796 / JCM 9543 / NBRC 105858 / Y-104)</name>
    <name type="common">Microsphaera multipartita</name>
    <dbReference type="NCBI Taxonomy" id="479431"/>
    <lineage>
        <taxon>Bacteria</taxon>
        <taxon>Bacillati</taxon>
        <taxon>Actinomycetota</taxon>
        <taxon>Actinomycetes</taxon>
        <taxon>Nakamurellales</taxon>
        <taxon>Nakamurellaceae</taxon>
        <taxon>Nakamurella</taxon>
    </lineage>
</organism>